<keyword evidence="1" id="KW-0547">Nucleotide-binding</keyword>
<reference evidence="4" key="1">
    <citation type="submission" date="2023-12" db="EMBL/GenBank/DDBJ databases">
        <title>Genome assembly of Anisodus tanguticus.</title>
        <authorList>
            <person name="Wang Y.-J."/>
        </authorList>
    </citation>
    <scope>NUCLEOTIDE SEQUENCE</scope>
    <source>
        <strain evidence="4">KB-2021</strain>
        <tissue evidence="4">Leaf</tissue>
    </source>
</reference>
<organism evidence="4 5">
    <name type="scientific">Anisodus tanguticus</name>
    <dbReference type="NCBI Taxonomy" id="243964"/>
    <lineage>
        <taxon>Eukaryota</taxon>
        <taxon>Viridiplantae</taxon>
        <taxon>Streptophyta</taxon>
        <taxon>Embryophyta</taxon>
        <taxon>Tracheophyta</taxon>
        <taxon>Spermatophyta</taxon>
        <taxon>Magnoliopsida</taxon>
        <taxon>eudicotyledons</taxon>
        <taxon>Gunneridae</taxon>
        <taxon>Pentapetalae</taxon>
        <taxon>asterids</taxon>
        <taxon>lamiids</taxon>
        <taxon>Solanales</taxon>
        <taxon>Solanaceae</taxon>
        <taxon>Solanoideae</taxon>
        <taxon>Hyoscyameae</taxon>
        <taxon>Anisodus</taxon>
    </lineage>
</organism>
<sequence>MDKSNRTMKKKSFTGGCRILKFQCMSPSDLSSEETNGDPPVAPIFSSSTTSDVATTPTTPNRGRELLRNFAFNELKLATRNFRPDCLLGVGGFGSVYKGWINENGSSPVKQGIGIPVAVKTLNKYGLQGHREWLDYNAKLSDFGLARDGPEGDKTHVSTRVVGTYGYAAPEYVMTGHLTMKSDVYGFGVVFLEILTGRRAMDNRRTRGEHNLVKWAKPYIDRHNLCQIIDPHLGGHFSRKGALRSTEIVARCLRSNAKSRPQMSEVVKMLTPLTLMREIASASNVQIKDDGFNSNDNNVLAWVLAKDKHAAGTLPSPNGSYVSSFNYTLNYKDNRNIT</sequence>
<dbReference type="GO" id="GO:0004672">
    <property type="term" value="F:protein kinase activity"/>
    <property type="evidence" value="ECO:0007669"/>
    <property type="project" value="InterPro"/>
</dbReference>
<dbReference type="InterPro" id="IPR011009">
    <property type="entry name" value="Kinase-like_dom_sf"/>
</dbReference>
<evidence type="ECO:0000259" key="3">
    <source>
        <dbReference type="PROSITE" id="PS50011"/>
    </source>
</evidence>
<dbReference type="Proteomes" id="UP001291623">
    <property type="component" value="Unassembled WGS sequence"/>
</dbReference>
<keyword evidence="1" id="KW-0067">ATP-binding</keyword>
<feature type="region of interest" description="Disordered" evidence="2">
    <location>
        <begin position="42"/>
        <end position="62"/>
    </location>
</feature>
<name>A0AAE1SB35_9SOLA</name>
<dbReference type="EMBL" id="JAVYJV010000006">
    <property type="protein sequence ID" value="KAK4367529.1"/>
    <property type="molecule type" value="Genomic_DNA"/>
</dbReference>
<dbReference type="Gene3D" id="3.30.200.20">
    <property type="entry name" value="Phosphorylase Kinase, domain 1"/>
    <property type="match status" value="1"/>
</dbReference>
<dbReference type="InterPro" id="IPR000719">
    <property type="entry name" value="Prot_kinase_dom"/>
</dbReference>
<dbReference type="InterPro" id="IPR050823">
    <property type="entry name" value="Plant_Ser_Thr_Prot_Kinase"/>
</dbReference>
<dbReference type="SUPFAM" id="SSF56112">
    <property type="entry name" value="Protein kinase-like (PK-like)"/>
    <property type="match status" value="1"/>
</dbReference>
<dbReference type="Pfam" id="PF00069">
    <property type="entry name" value="Pkinase"/>
    <property type="match status" value="1"/>
</dbReference>
<evidence type="ECO:0000313" key="4">
    <source>
        <dbReference type="EMBL" id="KAK4367529.1"/>
    </source>
</evidence>
<gene>
    <name evidence="4" type="ORF">RND71_011321</name>
</gene>
<dbReference type="AlphaFoldDB" id="A0AAE1SB35"/>
<dbReference type="PROSITE" id="PS50011">
    <property type="entry name" value="PROTEIN_KINASE_DOM"/>
    <property type="match status" value="1"/>
</dbReference>
<keyword evidence="5" id="KW-1185">Reference proteome</keyword>
<feature type="compositionally biased region" description="Low complexity" evidence="2">
    <location>
        <begin position="46"/>
        <end position="59"/>
    </location>
</feature>
<dbReference type="PANTHER" id="PTHR45621">
    <property type="entry name" value="OS01G0588500 PROTEIN-RELATED"/>
    <property type="match status" value="1"/>
</dbReference>
<evidence type="ECO:0000313" key="5">
    <source>
        <dbReference type="Proteomes" id="UP001291623"/>
    </source>
</evidence>
<evidence type="ECO:0000256" key="2">
    <source>
        <dbReference type="SAM" id="MobiDB-lite"/>
    </source>
</evidence>
<comment type="caution">
    <text evidence="4">The sequence shown here is derived from an EMBL/GenBank/DDBJ whole genome shotgun (WGS) entry which is preliminary data.</text>
</comment>
<evidence type="ECO:0000256" key="1">
    <source>
        <dbReference type="PROSITE-ProRule" id="PRU10141"/>
    </source>
</evidence>
<proteinExistence type="predicted"/>
<protein>
    <recommendedName>
        <fullName evidence="3">Protein kinase domain-containing protein</fullName>
    </recommendedName>
</protein>
<dbReference type="Gene3D" id="1.10.510.10">
    <property type="entry name" value="Transferase(Phosphotransferase) domain 1"/>
    <property type="match status" value="1"/>
</dbReference>
<feature type="domain" description="Protein kinase" evidence="3">
    <location>
        <begin position="1"/>
        <end position="274"/>
    </location>
</feature>
<accession>A0AAE1SB35</accession>
<dbReference type="InterPro" id="IPR017441">
    <property type="entry name" value="Protein_kinase_ATP_BS"/>
</dbReference>
<dbReference type="PROSITE" id="PS00107">
    <property type="entry name" value="PROTEIN_KINASE_ATP"/>
    <property type="match status" value="1"/>
</dbReference>
<dbReference type="GO" id="GO:0005524">
    <property type="term" value="F:ATP binding"/>
    <property type="evidence" value="ECO:0007669"/>
    <property type="project" value="UniProtKB-UniRule"/>
</dbReference>
<feature type="binding site" evidence="1">
    <location>
        <position position="120"/>
    </location>
    <ligand>
        <name>ATP</name>
        <dbReference type="ChEBI" id="CHEBI:30616"/>
    </ligand>
</feature>